<dbReference type="STRING" id="109895.A0A507DZA3"/>
<evidence type="ECO:0000256" key="1">
    <source>
        <dbReference type="ARBA" id="ARBA00004123"/>
    </source>
</evidence>
<comment type="caution">
    <text evidence="11">The sequence shown here is derived from an EMBL/GenBank/DDBJ whole genome shotgun (WGS) entry which is preliminary data.</text>
</comment>
<reference evidence="11 12" key="1">
    <citation type="journal article" date="2019" name="Sci. Rep.">
        <title>Comparative genomics of chytrid fungi reveal insights into the obligate biotrophic and pathogenic lifestyle of Synchytrium endobioticum.</title>
        <authorList>
            <person name="van de Vossenberg B.T.L.H."/>
            <person name="Warris S."/>
            <person name="Nguyen H.D.T."/>
            <person name="van Gent-Pelzer M.P.E."/>
            <person name="Joly D.L."/>
            <person name="van de Geest H.C."/>
            <person name="Bonants P.J.M."/>
            <person name="Smith D.S."/>
            <person name="Levesque C.A."/>
            <person name="van der Lee T.A.J."/>
        </authorList>
    </citation>
    <scope>NUCLEOTIDE SEQUENCE [LARGE SCALE GENOMIC DNA]</scope>
    <source>
        <strain evidence="11 12">CBS 809.83</strain>
    </source>
</reference>
<dbReference type="Proteomes" id="UP000318582">
    <property type="component" value="Unassembled WGS sequence"/>
</dbReference>
<keyword evidence="12" id="KW-1185">Reference proteome</keyword>
<dbReference type="InterPro" id="IPR051615">
    <property type="entry name" value="Transcr_Regulatory_Elem"/>
</dbReference>
<gene>
    <name evidence="11" type="ORF">PhCBS80983_g04767</name>
</gene>
<feature type="compositionally biased region" description="Low complexity" evidence="8">
    <location>
        <begin position="11"/>
        <end position="23"/>
    </location>
</feature>
<dbReference type="SUPFAM" id="SSF57701">
    <property type="entry name" value="Zn2/Cys6 DNA-binding domain"/>
    <property type="match status" value="1"/>
</dbReference>
<feature type="domain" description="Zn(2)-C6 fungal-type" evidence="10">
    <location>
        <begin position="60"/>
        <end position="90"/>
    </location>
</feature>
<protein>
    <recommendedName>
        <fullName evidence="10">Zn(2)-C6 fungal-type domain-containing protein</fullName>
    </recommendedName>
</protein>
<evidence type="ECO:0000256" key="9">
    <source>
        <dbReference type="SAM" id="Phobius"/>
    </source>
</evidence>
<proteinExistence type="predicted"/>
<evidence type="ECO:0000256" key="8">
    <source>
        <dbReference type="SAM" id="MobiDB-lite"/>
    </source>
</evidence>
<keyword evidence="4" id="KW-0805">Transcription regulation</keyword>
<feature type="transmembrane region" description="Helical" evidence="9">
    <location>
        <begin position="739"/>
        <end position="760"/>
    </location>
</feature>
<dbReference type="GO" id="GO:0003677">
    <property type="term" value="F:DNA binding"/>
    <property type="evidence" value="ECO:0007669"/>
    <property type="project" value="UniProtKB-KW"/>
</dbReference>
<evidence type="ECO:0000313" key="12">
    <source>
        <dbReference type="Proteomes" id="UP000318582"/>
    </source>
</evidence>
<feature type="region of interest" description="Disordered" evidence="8">
    <location>
        <begin position="1"/>
        <end position="59"/>
    </location>
</feature>
<evidence type="ECO:0000259" key="10">
    <source>
        <dbReference type="PROSITE" id="PS50048"/>
    </source>
</evidence>
<keyword evidence="6" id="KW-0804">Transcription</keyword>
<keyword evidence="9" id="KW-0812">Transmembrane</keyword>
<keyword evidence="5" id="KW-0238">DNA-binding</keyword>
<dbReference type="Gene3D" id="4.10.240.10">
    <property type="entry name" value="Zn(2)-C6 fungal-type DNA-binding domain"/>
    <property type="match status" value="1"/>
</dbReference>
<dbReference type="InterPro" id="IPR007219">
    <property type="entry name" value="XnlR_reg_dom"/>
</dbReference>
<sequence>MYNPHHAYHRQQQQQQQHHQQQHSGYYSSPSDSLHDGDSPPPIDDANHHQNHKRKRTTKACDVCNKRKVKCDGKKPSCTQCDNGGLACSYEREAKKRGPKQGHLKELESRLKQMEALIKPLTDKLPEKDESNSNGTGGGSKKARIGGPPTAGISAGGISASQSASVPHEFSATAFHQQLRSGQYQQQSHPMNISVTTSSNQSQMTTTPFLTGFSYGSDPDVMPAMPVTSTAFSPTLSMKNSSTSSPRASEDEDIWNIIDRDFDELMGGGSFPADSILAGDDHTGNHQPQQSSFSALWGSAAAATAAANDARIRPKSIPRQLQGPFGQVPYSSSMHGQQRKGWPEDDIATKLPDDAVEELLDLFFIYMNPILGFMVHEKEFRRTLPIQSPLLLHSMYALAARFSCHPSIAKNPDTMYRAGDIFYANARVYISQNVDVPSLDTVCALIMLMTYASGSGRASASWMYSGMAIRMAQSLKLDLDPDFVEVQNAFGPISLFDKERRRRVWWCCFLTDRYAAAAADRSMLAQERDVKVFYPVPAWDWNKMNVDDKATGQVENGDAAPGVHSQWQLTVLSSTGAMPAPRPDEPYVSQNPTDHYISLGKLFGRVMDYTSALRSPAPSLPGMQVISMADMEGRFTALEQALKDWMANMPKWMRSPGCTFAANWGDRNPDGALSPPSWDVAYIHLLYNTAVILLHRPKMMAALNQGANVTQSKHFLTSQNSAIAAASLTEAMMSANPNLFWITPFVCFCLFQTALVHIVCAQALRGDSAAVAAAHTRLRLHLRALRGTSRFWLQGNQLAIILSDLCKSLDEALIEAADSDVLDMGM</sequence>
<dbReference type="Pfam" id="PF00172">
    <property type="entry name" value="Zn_clus"/>
    <property type="match status" value="1"/>
</dbReference>
<name>A0A507DZA3_9FUNG</name>
<evidence type="ECO:0000256" key="3">
    <source>
        <dbReference type="ARBA" id="ARBA00022833"/>
    </source>
</evidence>
<evidence type="ECO:0000256" key="7">
    <source>
        <dbReference type="ARBA" id="ARBA00023242"/>
    </source>
</evidence>
<keyword evidence="9" id="KW-0472">Membrane</keyword>
<dbReference type="GO" id="GO:0000981">
    <property type="term" value="F:DNA-binding transcription factor activity, RNA polymerase II-specific"/>
    <property type="evidence" value="ECO:0007669"/>
    <property type="project" value="InterPro"/>
</dbReference>
<evidence type="ECO:0000256" key="5">
    <source>
        <dbReference type="ARBA" id="ARBA00023125"/>
    </source>
</evidence>
<evidence type="ECO:0000256" key="4">
    <source>
        <dbReference type="ARBA" id="ARBA00023015"/>
    </source>
</evidence>
<dbReference type="SMART" id="SM00906">
    <property type="entry name" value="Fungal_trans"/>
    <property type="match status" value="1"/>
</dbReference>
<evidence type="ECO:0000313" key="11">
    <source>
        <dbReference type="EMBL" id="TPX56140.1"/>
    </source>
</evidence>
<evidence type="ECO:0000256" key="2">
    <source>
        <dbReference type="ARBA" id="ARBA00022723"/>
    </source>
</evidence>
<dbReference type="GO" id="GO:0008270">
    <property type="term" value="F:zinc ion binding"/>
    <property type="evidence" value="ECO:0007669"/>
    <property type="project" value="InterPro"/>
</dbReference>
<feature type="compositionally biased region" description="Basic and acidic residues" evidence="8">
    <location>
        <begin position="121"/>
        <end position="131"/>
    </location>
</feature>
<accession>A0A507DZA3</accession>
<comment type="subcellular location">
    <subcellularLocation>
        <location evidence="1">Nucleus</location>
    </subcellularLocation>
</comment>
<dbReference type="InterPro" id="IPR001138">
    <property type="entry name" value="Zn2Cys6_DnaBD"/>
</dbReference>
<dbReference type="InterPro" id="IPR036864">
    <property type="entry name" value="Zn2-C6_fun-type_DNA-bd_sf"/>
</dbReference>
<evidence type="ECO:0000256" key="6">
    <source>
        <dbReference type="ARBA" id="ARBA00023163"/>
    </source>
</evidence>
<keyword evidence="2" id="KW-0479">Metal-binding</keyword>
<dbReference type="CDD" id="cd00067">
    <property type="entry name" value="GAL4"/>
    <property type="match status" value="1"/>
</dbReference>
<dbReference type="Pfam" id="PF04082">
    <property type="entry name" value="Fungal_trans"/>
    <property type="match status" value="1"/>
</dbReference>
<keyword evidence="9" id="KW-1133">Transmembrane helix</keyword>
<dbReference type="PROSITE" id="PS50048">
    <property type="entry name" value="ZN2_CY6_FUNGAL_2"/>
    <property type="match status" value="1"/>
</dbReference>
<dbReference type="PANTHER" id="PTHR31313">
    <property type="entry name" value="TY1 ENHANCER ACTIVATOR"/>
    <property type="match status" value="1"/>
</dbReference>
<dbReference type="SMART" id="SM00066">
    <property type="entry name" value="GAL4"/>
    <property type="match status" value="1"/>
</dbReference>
<dbReference type="AlphaFoldDB" id="A0A507DZA3"/>
<dbReference type="EMBL" id="QEAQ01000084">
    <property type="protein sequence ID" value="TPX56140.1"/>
    <property type="molecule type" value="Genomic_DNA"/>
</dbReference>
<dbReference type="PANTHER" id="PTHR31313:SF81">
    <property type="entry name" value="TY1 ENHANCER ACTIVATOR"/>
    <property type="match status" value="1"/>
</dbReference>
<feature type="compositionally biased region" description="Basic residues" evidence="8">
    <location>
        <begin position="49"/>
        <end position="58"/>
    </location>
</feature>
<dbReference type="GO" id="GO:0005634">
    <property type="term" value="C:nucleus"/>
    <property type="evidence" value="ECO:0007669"/>
    <property type="project" value="UniProtKB-SubCell"/>
</dbReference>
<feature type="region of interest" description="Disordered" evidence="8">
    <location>
        <begin position="120"/>
        <end position="151"/>
    </location>
</feature>
<dbReference type="CDD" id="cd12148">
    <property type="entry name" value="fungal_TF_MHR"/>
    <property type="match status" value="1"/>
</dbReference>
<keyword evidence="3" id="KW-0862">Zinc</keyword>
<organism evidence="11 12">
    <name type="scientific">Powellomyces hirtus</name>
    <dbReference type="NCBI Taxonomy" id="109895"/>
    <lineage>
        <taxon>Eukaryota</taxon>
        <taxon>Fungi</taxon>
        <taxon>Fungi incertae sedis</taxon>
        <taxon>Chytridiomycota</taxon>
        <taxon>Chytridiomycota incertae sedis</taxon>
        <taxon>Chytridiomycetes</taxon>
        <taxon>Spizellomycetales</taxon>
        <taxon>Powellomycetaceae</taxon>
        <taxon>Powellomyces</taxon>
    </lineage>
</organism>
<dbReference type="GO" id="GO:0006351">
    <property type="term" value="P:DNA-templated transcription"/>
    <property type="evidence" value="ECO:0007669"/>
    <property type="project" value="InterPro"/>
</dbReference>
<keyword evidence="7" id="KW-0539">Nucleus</keyword>